<keyword evidence="1" id="KW-0812">Transmembrane</keyword>
<gene>
    <name evidence="2" type="ORF">IAA89_00160</name>
</gene>
<comment type="caution">
    <text evidence="2">The sequence shown here is derived from an EMBL/GenBank/DDBJ whole genome shotgun (WGS) entry which is preliminary data.</text>
</comment>
<dbReference type="Proteomes" id="UP000823614">
    <property type="component" value="Unassembled WGS sequence"/>
</dbReference>
<organism evidence="2 3">
    <name type="scientific">Candidatus Gallilactobacillus intestinavium</name>
    <dbReference type="NCBI Taxonomy" id="2840838"/>
    <lineage>
        <taxon>Bacteria</taxon>
        <taxon>Bacillati</taxon>
        <taxon>Bacillota</taxon>
        <taxon>Bacilli</taxon>
        <taxon>Lactobacillales</taxon>
        <taxon>Lactobacillaceae</taxon>
        <taxon>Lactobacillaceae incertae sedis</taxon>
        <taxon>Candidatus Gallilactobacillus</taxon>
    </lineage>
</organism>
<proteinExistence type="predicted"/>
<feature type="transmembrane region" description="Helical" evidence="1">
    <location>
        <begin position="53"/>
        <end position="78"/>
    </location>
</feature>
<reference evidence="2" key="2">
    <citation type="journal article" date="2021" name="PeerJ">
        <title>Extensive microbial diversity within the chicken gut microbiome revealed by metagenomics and culture.</title>
        <authorList>
            <person name="Gilroy R."/>
            <person name="Ravi A."/>
            <person name="Getino M."/>
            <person name="Pursley I."/>
            <person name="Horton D.L."/>
            <person name="Alikhan N.F."/>
            <person name="Baker D."/>
            <person name="Gharbi K."/>
            <person name="Hall N."/>
            <person name="Watson M."/>
            <person name="Adriaenssens E.M."/>
            <person name="Foster-Nyarko E."/>
            <person name="Jarju S."/>
            <person name="Secka A."/>
            <person name="Antonio M."/>
            <person name="Oren A."/>
            <person name="Chaudhuri R.R."/>
            <person name="La Ragione R."/>
            <person name="Hildebrand F."/>
            <person name="Pallen M.J."/>
        </authorList>
    </citation>
    <scope>NUCLEOTIDE SEQUENCE</scope>
    <source>
        <strain evidence="2">C6-149</strain>
    </source>
</reference>
<dbReference type="EMBL" id="JADIMP010000006">
    <property type="protein sequence ID" value="MBO8440856.1"/>
    <property type="molecule type" value="Genomic_DNA"/>
</dbReference>
<dbReference type="AlphaFoldDB" id="A0A9D9E484"/>
<reference evidence="2" key="1">
    <citation type="submission" date="2020-10" db="EMBL/GenBank/DDBJ databases">
        <authorList>
            <person name="Gilroy R."/>
        </authorList>
    </citation>
    <scope>NUCLEOTIDE SEQUENCE</scope>
    <source>
        <strain evidence="2">C6-149</strain>
    </source>
</reference>
<evidence type="ECO:0000256" key="1">
    <source>
        <dbReference type="SAM" id="Phobius"/>
    </source>
</evidence>
<evidence type="ECO:0000313" key="3">
    <source>
        <dbReference type="Proteomes" id="UP000823614"/>
    </source>
</evidence>
<sequence>MKEYKVFQRKLTLFYNLLGFLLYGFICWVLLTAMPEISQIIKIHNFSDLISYLFIWFILFLFLSDFFICLVYFIIYLFNPVLLDNGEQLIFRTYFKKTIIFKDNVSYIVLIKYHQHTPYLNQNFYNAVIKLKDKSEFKVIRMLHLGRKEIKLSKKIFNQIHLIDEKDKSEVNNFLSSGKYKCSRIC</sequence>
<name>A0A9D9E484_9LACO</name>
<protein>
    <submittedName>
        <fullName evidence="2">Uncharacterized protein</fullName>
    </submittedName>
</protein>
<evidence type="ECO:0000313" key="2">
    <source>
        <dbReference type="EMBL" id="MBO8440856.1"/>
    </source>
</evidence>
<keyword evidence="1" id="KW-0472">Membrane</keyword>
<accession>A0A9D9E484</accession>
<feature type="transmembrane region" description="Helical" evidence="1">
    <location>
        <begin position="12"/>
        <end position="33"/>
    </location>
</feature>
<keyword evidence="1" id="KW-1133">Transmembrane helix</keyword>